<dbReference type="PANTHER" id="PTHR30126">
    <property type="entry name" value="HTH-TYPE TRANSCRIPTIONAL REGULATOR"/>
    <property type="match status" value="1"/>
</dbReference>
<feature type="domain" description="HTH lysR-type" evidence="5">
    <location>
        <begin position="1"/>
        <end position="58"/>
    </location>
</feature>
<dbReference type="PANTHER" id="PTHR30126:SF40">
    <property type="entry name" value="HTH-TYPE TRANSCRIPTIONAL REGULATOR GLTR"/>
    <property type="match status" value="1"/>
</dbReference>
<evidence type="ECO:0000256" key="1">
    <source>
        <dbReference type="ARBA" id="ARBA00009437"/>
    </source>
</evidence>
<proteinExistence type="inferred from homology"/>
<dbReference type="PROSITE" id="PS50931">
    <property type="entry name" value="HTH_LYSR"/>
    <property type="match status" value="1"/>
</dbReference>
<comment type="similarity">
    <text evidence="1">Belongs to the LysR transcriptional regulatory family.</text>
</comment>
<dbReference type="GO" id="GO:0003700">
    <property type="term" value="F:DNA-binding transcription factor activity"/>
    <property type="evidence" value="ECO:0007669"/>
    <property type="project" value="InterPro"/>
</dbReference>
<dbReference type="Pfam" id="PF00126">
    <property type="entry name" value="HTH_1"/>
    <property type="match status" value="1"/>
</dbReference>
<dbReference type="Gene3D" id="3.40.190.290">
    <property type="match status" value="1"/>
</dbReference>
<dbReference type="Proteomes" id="UP000754226">
    <property type="component" value="Unassembled WGS sequence"/>
</dbReference>
<keyword evidence="4" id="KW-0804">Transcription</keyword>
<dbReference type="SUPFAM" id="SSF46785">
    <property type="entry name" value="Winged helix' DNA-binding domain"/>
    <property type="match status" value="1"/>
</dbReference>
<organism evidence="6 7">
    <name type="scientific">Acidaminococcus intestini</name>
    <dbReference type="NCBI Taxonomy" id="187327"/>
    <lineage>
        <taxon>Bacteria</taxon>
        <taxon>Bacillati</taxon>
        <taxon>Bacillota</taxon>
        <taxon>Negativicutes</taxon>
        <taxon>Acidaminococcales</taxon>
        <taxon>Acidaminococcaceae</taxon>
        <taxon>Acidaminococcus</taxon>
    </lineage>
</organism>
<accession>A0A943EC15</accession>
<protein>
    <submittedName>
        <fullName evidence="6">LysR family transcriptional regulator</fullName>
    </submittedName>
</protein>
<dbReference type="GO" id="GO:0000976">
    <property type="term" value="F:transcription cis-regulatory region binding"/>
    <property type="evidence" value="ECO:0007669"/>
    <property type="project" value="TreeGrafter"/>
</dbReference>
<dbReference type="EMBL" id="JAGZCZ010000004">
    <property type="protein sequence ID" value="MBS5519387.1"/>
    <property type="molecule type" value="Genomic_DNA"/>
</dbReference>
<reference evidence="6" key="1">
    <citation type="submission" date="2021-02" db="EMBL/GenBank/DDBJ databases">
        <title>Infant gut strain persistence is associated with maternal origin, phylogeny, and functional potential including surface adhesion and iron acquisition.</title>
        <authorList>
            <person name="Lou Y.C."/>
        </authorList>
    </citation>
    <scope>NUCLEOTIDE SEQUENCE</scope>
    <source>
        <strain evidence="6">L3_106_000M1_dasL3_106_000M1_concoct_15</strain>
    </source>
</reference>
<dbReference type="SUPFAM" id="SSF53850">
    <property type="entry name" value="Periplasmic binding protein-like II"/>
    <property type="match status" value="1"/>
</dbReference>
<evidence type="ECO:0000256" key="3">
    <source>
        <dbReference type="ARBA" id="ARBA00023125"/>
    </source>
</evidence>
<dbReference type="PRINTS" id="PR00039">
    <property type="entry name" value="HTHLYSR"/>
</dbReference>
<evidence type="ECO:0000313" key="6">
    <source>
        <dbReference type="EMBL" id="MBS5519387.1"/>
    </source>
</evidence>
<keyword evidence="3" id="KW-0238">DNA-binding</keyword>
<dbReference type="Pfam" id="PF03466">
    <property type="entry name" value="LysR_substrate"/>
    <property type="match status" value="1"/>
</dbReference>
<name>A0A943EC15_9FIRM</name>
<evidence type="ECO:0000256" key="2">
    <source>
        <dbReference type="ARBA" id="ARBA00023015"/>
    </source>
</evidence>
<dbReference type="InterPro" id="IPR005119">
    <property type="entry name" value="LysR_subst-bd"/>
</dbReference>
<keyword evidence="2" id="KW-0805">Transcription regulation</keyword>
<dbReference type="InterPro" id="IPR000847">
    <property type="entry name" value="LysR_HTH_N"/>
</dbReference>
<evidence type="ECO:0000259" key="5">
    <source>
        <dbReference type="PROSITE" id="PS50931"/>
    </source>
</evidence>
<evidence type="ECO:0000256" key="4">
    <source>
        <dbReference type="ARBA" id="ARBA00023163"/>
    </source>
</evidence>
<dbReference type="CDD" id="cd05466">
    <property type="entry name" value="PBP2_LTTR_substrate"/>
    <property type="match status" value="1"/>
</dbReference>
<evidence type="ECO:0000313" key="7">
    <source>
        <dbReference type="Proteomes" id="UP000754226"/>
    </source>
</evidence>
<sequence>MELRQLRSFLKIVELQSFSKAAKDLGYSQSALSVQIHGLEQELGVRLFDRMGKQVGLTQPGKELCQRIVPVLHQLEEIRVVMQEKPPAETLHLGMIQSLCKCKMPKLIQFFRENYPNMNLTITLDSPSALLDKMDHNQVDFVYILDEKVYNVKWEKVLEEKEDIVFIGSIDSPLVYRNEVALEELISQPFFLTEKEDNYRRALDQFLASKELEIQPFLEVGDTDFILDMVQRSMGFTFLPRYVMENSYYRDKLKIVNVPGFHMHMYRQLFYHKNKWLTSGMKTILDLVEAGKL</sequence>
<dbReference type="InterPro" id="IPR036390">
    <property type="entry name" value="WH_DNA-bd_sf"/>
</dbReference>
<gene>
    <name evidence="6" type="ORF">KHX13_03495</name>
</gene>
<comment type="caution">
    <text evidence="6">The sequence shown here is derived from an EMBL/GenBank/DDBJ whole genome shotgun (WGS) entry which is preliminary data.</text>
</comment>
<dbReference type="Gene3D" id="1.10.10.10">
    <property type="entry name" value="Winged helix-like DNA-binding domain superfamily/Winged helix DNA-binding domain"/>
    <property type="match status" value="1"/>
</dbReference>
<dbReference type="AlphaFoldDB" id="A0A943EC15"/>
<dbReference type="InterPro" id="IPR036388">
    <property type="entry name" value="WH-like_DNA-bd_sf"/>
</dbReference>
<dbReference type="FunFam" id="1.10.10.10:FF:000001">
    <property type="entry name" value="LysR family transcriptional regulator"/>
    <property type="match status" value="1"/>
</dbReference>